<dbReference type="InterPro" id="IPR025110">
    <property type="entry name" value="AMP-bd_C"/>
</dbReference>
<gene>
    <name evidence="3" type="ORF">SAMN02745716_2013</name>
</gene>
<dbReference type="Proteomes" id="UP000222056">
    <property type="component" value="Unassembled WGS sequence"/>
</dbReference>
<dbReference type="Pfam" id="PF00501">
    <property type="entry name" value="AMP-binding"/>
    <property type="match status" value="1"/>
</dbReference>
<dbReference type="GO" id="GO:0043041">
    <property type="term" value="P:amino acid activation for nonribosomal peptide biosynthetic process"/>
    <property type="evidence" value="ECO:0007669"/>
    <property type="project" value="TreeGrafter"/>
</dbReference>
<reference evidence="4" key="1">
    <citation type="submission" date="2016-10" db="EMBL/GenBank/DDBJ databases">
        <authorList>
            <person name="Varghese N."/>
            <person name="Submissions S."/>
        </authorList>
    </citation>
    <scope>NUCLEOTIDE SEQUENCE [LARGE SCALE GENOMIC DNA]</scope>
    <source>
        <strain evidence="4">ATCC 35263</strain>
    </source>
</reference>
<proteinExistence type="predicted"/>
<dbReference type="GO" id="GO:0031177">
    <property type="term" value="F:phosphopantetheine binding"/>
    <property type="evidence" value="ECO:0007669"/>
    <property type="project" value="TreeGrafter"/>
</dbReference>
<keyword evidence="4" id="KW-1185">Reference proteome</keyword>
<dbReference type="SUPFAM" id="SSF56801">
    <property type="entry name" value="Acetyl-CoA synthetase-like"/>
    <property type="match status" value="1"/>
</dbReference>
<feature type="domain" description="AMP-binding enzyme C-terminal" evidence="2">
    <location>
        <begin position="455"/>
        <end position="531"/>
    </location>
</feature>
<dbReference type="Pfam" id="PF13193">
    <property type="entry name" value="AMP-binding_C"/>
    <property type="match status" value="1"/>
</dbReference>
<evidence type="ECO:0000259" key="2">
    <source>
        <dbReference type="Pfam" id="PF13193"/>
    </source>
</evidence>
<dbReference type="InterPro" id="IPR020845">
    <property type="entry name" value="AMP-binding_CS"/>
</dbReference>
<dbReference type="InterPro" id="IPR010071">
    <property type="entry name" value="AA_adenyl_dom"/>
</dbReference>
<dbReference type="STRING" id="29539.SAMN02745716_2013"/>
<feature type="domain" description="AMP-dependent synthetase/ligase" evidence="1">
    <location>
        <begin position="15"/>
        <end position="398"/>
    </location>
</feature>
<dbReference type="AlphaFoldDB" id="A0A1H6FXU2"/>
<dbReference type="EMBL" id="FNWJ01000002">
    <property type="protein sequence ID" value="SEH15629.1"/>
    <property type="molecule type" value="Genomic_DNA"/>
</dbReference>
<dbReference type="PANTHER" id="PTHR45527">
    <property type="entry name" value="NONRIBOSOMAL PEPTIDE SYNTHETASE"/>
    <property type="match status" value="1"/>
</dbReference>
<name>A0A1H6FXU2_THEAL</name>
<evidence type="ECO:0000313" key="4">
    <source>
        <dbReference type="Proteomes" id="UP000222056"/>
    </source>
</evidence>
<dbReference type="PANTHER" id="PTHR45527:SF1">
    <property type="entry name" value="FATTY ACID SYNTHASE"/>
    <property type="match status" value="1"/>
</dbReference>
<dbReference type="RefSeq" id="WP_093118661.1">
    <property type="nucleotide sequence ID" value="NZ_FNWJ01000002.1"/>
</dbReference>
<dbReference type="Gene3D" id="3.40.50.12780">
    <property type="entry name" value="N-terminal domain of ligase-like"/>
    <property type="match status" value="1"/>
</dbReference>
<organism evidence="3 4">
    <name type="scientific">Thermoleophilum album</name>
    <dbReference type="NCBI Taxonomy" id="29539"/>
    <lineage>
        <taxon>Bacteria</taxon>
        <taxon>Bacillati</taxon>
        <taxon>Actinomycetota</taxon>
        <taxon>Thermoleophilia</taxon>
        <taxon>Thermoleophilales</taxon>
        <taxon>Thermoleophilaceae</taxon>
        <taxon>Thermoleophilum</taxon>
    </lineage>
</organism>
<dbReference type="NCBIfam" id="TIGR01733">
    <property type="entry name" value="AA-adenyl-dom"/>
    <property type="match status" value="1"/>
</dbReference>
<dbReference type="OrthoDB" id="3243414at2"/>
<protein>
    <submittedName>
        <fullName evidence="3">Amino acid adenylation domain-containing protein</fullName>
    </submittedName>
</protein>
<dbReference type="InterPro" id="IPR042099">
    <property type="entry name" value="ANL_N_sf"/>
</dbReference>
<dbReference type="InterPro" id="IPR000873">
    <property type="entry name" value="AMP-dep_synth/lig_dom"/>
</dbReference>
<sequence length="562" mass="61400">MTAGAPRRLEEFLTAAARTAPDATAVVLDDQLLSFGELDELSSRLAGALVELAGCRPGDRVALVCSKTPLALVAIHAVLKAGCAYVPVDPDSPPARSVRVLRASEPRAVVCDGAGIERWRAARETAAAEHTVGAQAAPGASEGTFANAVTVALTEDADCDIGPDTWRRQPPFLLPSAARAHAEVAQILFTSGSTGEPKGVQVTHRSALAFVEWAVGHFGIEPGERLSGHPPLHFDLSTFDIFGAMHARAELHLVPARLNVDAHGLAAFIRERELTQWFSVPSALTFMTRFEAIRSGDFQSLRRLLWCGEVLPTPVLRKLMERLPHVRFTNLYGPTEATIASSYFDVPRIPPSDDEQIPIGRPCPGEELLIVGEDGRELGVDEVGEIWIAGVGLSPGYWRDPARTRAAFVPHPRDPARRCYRTGDLGRRDRAGLFYFHGRRDSQIKHRGYRIELGEVEHALNKLPGVRECAVVAVPTGGIEGTAICAAWSRRPGDDTDAIALRRALAEALPRYMLPTRWLELPDLPKNVNGKIDRRTLRERFLEELAGPASDHERHEVNDART</sequence>
<evidence type="ECO:0000313" key="3">
    <source>
        <dbReference type="EMBL" id="SEH15629.1"/>
    </source>
</evidence>
<dbReference type="PROSITE" id="PS00455">
    <property type="entry name" value="AMP_BINDING"/>
    <property type="match status" value="1"/>
</dbReference>
<dbReference type="InterPro" id="IPR045851">
    <property type="entry name" value="AMP-bd_C_sf"/>
</dbReference>
<dbReference type="GO" id="GO:0044550">
    <property type="term" value="P:secondary metabolite biosynthetic process"/>
    <property type="evidence" value="ECO:0007669"/>
    <property type="project" value="TreeGrafter"/>
</dbReference>
<dbReference type="Gene3D" id="3.30.300.30">
    <property type="match status" value="1"/>
</dbReference>
<evidence type="ECO:0000259" key="1">
    <source>
        <dbReference type="Pfam" id="PF00501"/>
    </source>
</evidence>
<accession>A0A1H6FXU2</accession>
<dbReference type="GO" id="GO:0005737">
    <property type="term" value="C:cytoplasm"/>
    <property type="evidence" value="ECO:0007669"/>
    <property type="project" value="TreeGrafter"/>
</dbReference>